<feature type="domain" description="Acyltransferase 3" evidence="2">
    <location>
        <begin position="8"/>
        <end position="362"/>
    </location>
</feature>
<dbReference type="Proteomes" id="UP000646877">
    <property type="component" value="Unassembled WGS sequence"/>
</dbReference>
<dbReference type="RefSeq" id="WP_039492049.1">
    <property type="nucleotide sequence ID" value="NZ_CBCSDF010000014.1"/>
</dbReference>
<organism evidence="3 5">
    <name type="scientific">Pseudoalteromonas maricaloris</name>
    <dbReference type="NCBI Taxonomy" id="184924"/>
    <lineage>
        <taxon>Bacteria</taxon>
        <taxon>Pseudomonadati</taxon>
        <taxon>Pseudomonadota</taxon>
        <taxon>Gammaproteobacteria</taxon>
        <taxon>Alteromonadales</taxon>
        <taxon>Pseudoalteromonadaceae</taxon>
        <taxon>Pseudoalteromonas</taxon>
    </lineage>
</organism>
<evidence type="ECO:0000313" key="3">
    <source>
        <dbReference type="EMBL" id="NLR22592.1"/>
    </source>
</evidence>
<dbReference type="PANTHER" id="PTHR36927:SF1">
    <property type="entry name" value="MDO-LIKE PROTEIN"/>
    <property type="match status" value="1"/>
</dbReference>
<feature type="transmembrane region" description="Helical" evidence="1">
    <location>
        <begin position="139"/>
        <end position="158"/>
    </location>
</feature>
<reference evidence="3" key="1">
    <citation type="submission" date="2019-10" db="EMBL/GenBank/DDBJ databases">
        <authorList>
            <person name="Paulsen S."/>
        </authorList>
    </citation>
    <scope>NUCLEOTIDE SEQUENCE</scope>
    <source>
        <strain evidence="3">LMG 19692</strain>
    </source>
</reference>
<feature type="transmembrane region" description="Helical" evidence="1">
    <location>
        <begin position="277"/>
        <end position="299"/>
    </location>
</feature>
<feature type="transmembrane region" description="Helical" evidence="1">
    <location>
        <begin position="96"/>
        <end position="119"/>
    </location>
</feature>
<evidence type="ECO:0000259" key="2">
    <source>
        <dbReference type="Pfam" id="PF01757"/>
    </source>
</evidence>
<proteinExistence type="predicted"/>
<feature type="transmembrane region" description="Helical" evidence="1">
    <location>
        <begin position="53"/>
        <end position="75"/>
    </location>
</feature>
<dbReference type="GO" id="GO:0016747">
    <property type="term" value="F:acyltransferase activity, transferring groups other than amino-acyl groups"/>
    <property type="evidence" value="ECO:0007669"/>
    <property type="project" value="InterPro"/>
</dbReference>
<sequence>MHSNARFHYIDNMRGLALLLGVVFHAALAHGPYFHNLWISVDPEKNVFFNYLAMWTHLFRMPLFFIIAGFCAALLMQKRGGKAYIQNRLKRLLIPFIIFLPLTLLVLLHAMHWGSSVASTPPPLFGVMQQIKEPQVTSMHLWFLWYLSQFCVLFWLLHKFPKFYQHILDTVVKPVFLCVILPVIITASMSNLMVPFPAPDKLQPHWWAYGFYGSLFLLGAGLFHHHEAVTRYSKRFNWLLMIACTSLVAYFYFLPPSPSLEKVIIAVKTGDATPEKINLISVVVQTIAILSWTAVAYLAGFKWLSRFNKQSRYISDASYWIYLIHIPLLVYIQLPLTNLEVPVFIKFIIALSLTVTIGIISYHYMVRNTVIGILLNGRKAKPKNEKAGMLTERS</sequence>
<keyword evidence="1" id="KW-0812">Transmembrane</keyword>
<dbReference type="InterPro" id="IPR002656">
    <property type="entry name" value="Acyl_transf_3_dom"/>
</dbReference>
<feature type="transmembrane region" description="Helical" evidence="1">
    <location>
        <begin position="206"/>
        <end position="224"/>
    </location>
</feature>
<dbReference type="InterPro" id="IPR050623">
    <property type="entry name" value="Glucan_succinyl_AcylTrfase"/>
</dbReference>
<keyword evidence="3" id="KW-0012">Acyltransferase</keyword>
<keyword evidence="1" id="KW-1133">Transmembrane helix</keyword>
<dbReference type="EMBL" id="CP137578">
    <property type="protein sequence ID" value="WOX29518.1"/>
    <property type="molecule type" value="Genomic_DNA"/>
</dbReference>
<accession>A0A8I2H5X8</accession>
<dbReference type="PANTHER" id="PTHR36927">
    <property type="entry name" value="BLR4337 PROTEIN"/>
    <property type="match status" value="1"/>
</dbReference>
<evidence type="ECO:0000313" key="5">
    <source>
        <dbReference type="Proteomes" id="UP000646877"/>
    </source>
</evidence>
<dbReference type="Proteomes" id="UP001304419">
    <property type="component" value="Chromosome 1"/>
</dbReference>
<feature type="transmembrane region" description="Helical" evidence="1">
    <location>
        <begin position="319"/>
        <end position="337"/>
    </location>
</feature>
<feature type="transmembrane region" description="Helical" evidence="1">
    <location>
        <begin position="170"/>
        <end position="194"/>
    </location>
</feature>
<protein>
    <submittedName>
        <fullName evidence="3">Acyltransferase family protein</fullName>
    </submittedName>
</protein>
<name>A0A8I2H5X8_9GAMM</name>
<keyword evidence="3" id="KW-0808">Transferase</keyword>
<evidence type="ECO:0000313" key="6">
    <source>
        <dbReference type="Proteomes" id="UP001304419"/>
    </source>
</evidence>
<feature type="transmembrane region" description="Helical" evidence="1">
    <location>
        <begin position="343"/>
        <end position="365"/>
    </location>
</feature>
<reference evidence="4 6" key="2">
    <citation type="submission" date="2023-10" db="EMBL/GenBank/DDBJ databases">
        <title>To unveil natural product biosynthetic capacity in Pseudoalteromonas.</title>
        <authorList>
            <person name="Wang J."/>
        </authorList>
    </citation>
    <scope>NUCLEOTIDE SEQUENCE [LARGE SCALE GENOMIC DNA]</scope>
    <source>
        <strain evidence="4 6">DSM 15914</strain>
    </source>
</reference>
<keyword evidence="6" id="KW-1185">Reference proteome</keyword>
<dbReference type="Pfam" id="PF01757">
    <property type="entry name" value="Acyl_transf_3"/>
    <property type="match status" value="1"/>
</dbReference>
<dbReference type="EMBL" id="WEIA01000009">
    <property type="protein sequence ID" value="NLR22592.1"/>
    <property type="molecule type" value="Genomic_DNA"/>
</dbReference>
<keyword evidence="1" id="KW-0472">Membrane</keyword>
<evidence type="ECO:0000256" key="1">
    <source>
        <dbReference type="SAM" id="Phobius"/>
    </source>
</evidence>
<feature type="transmembrane region" description="Helical" evidence="1">
    <location>
        <begin position="236"/>
        <end position="253"/>
    </location>
</feature>
<dbReference type="AlphaFoldDB" id="A0A8I2H5X8"/>
<evidence type="ECO:0000313" key="4">
    <source>
        <dbReference type="EMBL" id="WOX29518.1"/>
    </source>
</evidence>
<gene>
    <name evidence="3" type="ORF">F9Y85_15030</name>
    <name evidence="4" type="ORF">R5H13_04435</name>
</gene>